<dbReference type="PROSITE" id="PS51518">
    <property type="entry name" value="SGF29_C"/>
    <property type="match status" value="1"/>
</dbReference>
<dbReference type="PANTHER" id="PTHR21539">
    <property type="entry name" value="SAGA-ASSOCIATED FACTOR 29"/>
    <property type="match status" value="1"/>
</dbReference>
<reference evidence="2" key="1">
    <citation type="submission" date="2021-07" db="EMBL/GenBank/DDBJ databases">
        <title>Genome Resource of American Ginseng Black Spot Pathogen Alternaria panax.</title>
        <authorList>
            <person name="Qiu C."/>
            <person name="Wang W."/>
            <person name="Liu Z."/>
        </authorList>
    </citation>
    <scope>NUCLEOTIDE SEQUENCE</scope>
    <source>
        <strain evidence="2">BNCC115425</strain>
    </source>
</reference>
<keyword evidence="3" id="KW-1185">Reference proteome</keyword>
<dbReference type="InterPro" id="IPR037802">
    <property type="entry name" value="SGF29"/>
</dbReference>
<dbReference type="Proteomes" id="UP001199106">
    <property type="component" value="Unassembled WGS sequence"/>
</dbReference>
<dbReference type="PANTHER" id="PTHR21539:SF0">
    <property type="entry name" value="SAGA-ASSOCIATED FACTOR 29"/>
    <property type="match status" value="1"/>
</dbReference>
<dbReference type="CDD" id="cd20393">
    <property type="entry name" value="Tudor_SGF29_rpt1"/>
    <property type="match status" value="1"/>
</dbReference>
<feature type="domain" description="SGF29 C-terminal" evidence="1">
    <location>
        <begin position="1"/>
        <end position="135"/>
    </location>
</feature>
<dbReference type="EMBL" id="JAANER010000002">
    <property type="protein sequence ID" value="KAG9194159.1"/>
    <property type="molecule type" value="Genomic_DNA"/>
</dbReference>
<dbReference type="GO" id="GO:0000124">
    <property type="term" value="C:SAGA complex"/>
    <property type="evidence" value="ECO:0007669"/>
    <property type="project" value="InterPro"/>
</dbReference>
<sequence length="135" mass="15074">MSFEGEGILCRVTSVIGEGKQRRYEIIDADPDPPTPSVPYRASVNHLIPIPPPSSNTTLPDLSKGKNVLALYPGTTTFYKAEVVAVWRQIDGKVKKEDGGKEGETVDNLVRLRFEGEDEADREMSVERRYVLPDR</sequence>
<name>A0AAD4IGN2_9PLEO</name>
<evidence type="ECO:0000313" key="3">
    <source>
        <dbReference type="Proteomes" id="UP001199106"/>
    </source>
</evidence>
<dbReference type="InterPro" id="IPR047288">
    <property type="entry name" value="Tudor_SGF29_rpt1"/>
</dbReference>
<dbReference type="Gene3D" id="2.30.30.140">
    <property type="match status" value="1"/>
</dbReference>
<protein>
    <recommendedName>
        <fullName evidence="1">SGF29 C-terminal domain-containing protein</fullName>
    </recommendedName>
</protein>
<accession>A0AAD4IGN2</accession>
<evidence type="ECO:0000259" key="1">
    <source>
        <dbReference type="PROSITE" id="PS51518"/>
    </source>
</evidence>
<dbReference type="Pfam" id="PF07039">
    <property type="entry name" value="SGF29_Tudor"/>
    <property type="match status" value="1"/>
</dbReference>
<dbReference type="AlphaFoldDB" id="A0AAD4IGN2"/>
<gene>
    <name evidence="2" type="ORF">G6011_04194</name>
</gene>
<proteinExistence type="predicted"/>
<organism evidence="2 3">
    <name type="scientific">Alternaria panax</name>
    <dbReference type="NCBI Taxonomy" id="48097"/>
    <lineage>
        <taxon>Eukaryota</taxon>
        <taxon>Fungi</taxon>
        <taxon>Dikarya</taxon>
        <taxon>Ascomycota</taxon>
        <taxon>Pezizomycotina</taxon>
        <taxon>Dothideomycetes</taxon>
        <taxon>Pleosporomycetidae</taxon>
        <taxon>Pleosporales</taxon>
        <taxon>Pleosporineae</taxon>
        <taxon>Pleosporaceae</taxon>
        <taxon>Alternaria</taxon>
        <taxon>Alternaria sect. Panax</taxon>
    </lineage>
</organism>
<comment type="caution">
    <text evidence="2">The sequence shown here is derived from an EMBL/GenBank/DDBJ whole genome shotgun (WGS) entry which is preliminary data.</text>
</comment>
<evidence type="ECO:0000313" key="2">
    <source>
        <dbReference type="EMBL" id="KAG9194159.1"/>
    </source>
</evidence>
<dbReference type="InterPro" id="IPR010750">
    <property type="entry name" value="SGF29_tudor-like_dom"/>
</dbReference>